<dbReference type="EMBL" id="BK032570">
    <property type="protein sequence ID" value="DAF48616.1"/>
    <property type="molecule type" value="Genomic_DNA"/>
</dbReference>
<reference evidence="2" key="1">
    <citation type="journal article" date="2021" name="Proc. Natl. Acad. Sci. U.S.A.">
        <title>A Catalog of Tens of Thousands of Viruses from Human Metagenomes Reveals Hidden Associations with Chronic Diseases.</title>
        <authorList>
            <person name="Tisza M.J."/>
            <person name="Buck C.B."/>
        </authorList>
    </citation>
    <scope>NUCLEOTIDE SEQUENCE</scope>
    <source>
        <strain evidence="2">CtqBc4</strain>
    </source>
</reference>
<sequence length="300" mass="33798">MNGYVALLRQGGFIQVNRDIARGFGLDAAVLIGELCAMAYQHADEHGWFWATYDQLGDATCLSPHRIREAVKALGGIVEVEARGLPRRNYYRVNAEALGEYFEGASQSKTRSASRENVNDKDVEILTTSTDESSRHLYIGKKERSTKNDEKDVGASAPKPAKRKAPRRKGYGEYGHCMLTDEELAKLKAEFADWDDRIRRVDEYCESTGKSYKNGLATIRSWARRDAERDGSRAAPKPERPTDPLFAEAKSYWQNVMKHRLLDAEHIAALRANAEFMAGLDPRDVEYLGELEANAQGRFF</sequence>
<feature type="compositionally biased region" description="Basic residues" evidence="1">
    <location>
        <begin position="160"/>
        <end position="169"/>
    </location>
</feature>
<name>A0A8S5SCE9_9CAUD</name>
<accession>A0A8S5SCE9</accession>
<evidence type="ECO:0000313" key="2">
    <source>
        <dbReference type="EMBL" id="DAF48616.1"/>
    </source>
</evidence>
<organism evidence="2">
    <name type="scientific">Siphoviridae sp. ctqBc4</name>
    <dbReference type="NCBI Taxonomy" id="2827945"/>
    <lineage>
        <taxon>Viruses</taxon>
        <taxon>Duplodnaviria</taxon>
        <taxon>Heunggongvirae</taxon>
        <taxon>Uroviricota</taxon>
        <taxon>Caudoviricetes</taxon>
    </lineage>
</organism>
<evidence type="ECO:0008006" key="3">
    <source>
        <dbReference type="Google" id="ProtNLM"/>
    </source>
</evidence>
<evidence type="ECO:0000256" key="1">
    <source>
        <dbReference type="SAM" id="MobiDB-lite"/>
    </source>
</evidence>
<feature type="compositionally biased region" description="Basic and acidic residues" evidence="1">
    <location>
        <begin position="136"/>
        <end position="153"/>
    </location>
</feature>
<proteinExistence type="predicted"/>
<feature type="region of interest" description="Disordered" evidence="1">
    <location>
        <begin position="136"/>
        <end position="169"/>
    </location>
</feature>
<protein>
    <recommendedName>
        <fullName evidence="3">Replication protein</fullName>
    </recommendedName>
</protein>